<keyword evidence="3" id="KW-1185">Reference proteome</keyword>
<gene>
    <name evidence="2" type="ORF">NQ317_016379</name>
</gene>
<name>A0ABQ9JJ30_9CUCU</name>
<comment type="caution">
    <text evidence="2">The sequence shown here is derived from an EMBL/GenBank/DDBJ whole genome shotgun (WGS) entry which is preliminary data.</text>
</comment>
<evidence type="ECO:0000313" key="2">
    <source>
        <dbReference type="EMBL" id="KAJ8978228.1"/>
    </source>
</evidence>
<dbReference type="Proteomes" id="UP001162164">
    <property type="component" value="Unassembled WGS sequence"/>
</dbReference>
<organism evidence="2 3">
    <name type="scientific">Molorchus minor</name>
    <dbReference type="NCBI Taxonomy" id="1323400"/>
    <lineage>
        <taxon>Eukaryota</taxon>
        <taxon>Metazoa</taxon>
        <taxon>Ecdysozoa</taxon>
        <taxon>Arthropoda</taxon>
        <taxon>Hexapoda</taxon>
        <taxon>Insecta</taxon>
        <taxon>Pterygota</taxon>
        <taxon>Neoptera</taxon>
        <taxon>Endopterygota</taxon>
        <taxon>Coleoptera</taxon>
        <taxon>Polyphaga</taxon>
        <taxon>Cucujiformia</taxon>
        <taxon>Chrysomeloidea</taxon>
        <taxon>Cerambycidae</taxon>
        <taxon>Lamiinae</taxon>
        <taxon>Monochamini</taxon>
        <taxon>Molorchus</taxon>
    </lineage>
</organism>
<dbReference type="EMBL" id="JAPWTJ010000461">
    <property type="protein sequence ID" value="KAJ8978228.1"/>
    <property type="molecule type" value="Genomic_DNA"/>
</dbReference>
<evidence type="ECO:0000256" key="1">
    <source>
        <dbReference type="SAM" id="MobiDB-lite"/>
    </source>
</evidence>
<reference evidence="2" key="1">
    <citation type="journal article" date="2023" name="Insect Mol. Biol.">
        <title>Genome sequencing provides insights into the evolution of gene families encoding plant cell wall-degrading enzymes in longhorned beetles.</title>
        <authorList>
            <person name="Shin N.R."/>
            <person name="Okamura Y."/>
            <person name="Kirsch R."/>
            <person name="Pauchet Y."/>
        </authorList>
    </citation>
    <scope>NUCLEOTIDE SEQUENCE</scope>
    <source>
        <strain evidence="2">MMC_N1</strain>
    </source>
</reference>
<protein>
    <submittedName>
        <fullName evidence="2">Uncharacterized protein</fullName>
    </submittedName>
</protein>
<feature type="compositionally biased region" description="Basic and acidic residues" evidence="1">
    <location>
        <begin position="1"/>
        <end position="13"/>
    </location>
</feature>
<accession>A0ABQ9JJ30</accession>
<sequence>MQEEDKKRNDYKSGRQVGLSGREMFSFNPELANDNDMEEGDELFDSTAFQPEEDINEYKEINLDILGQDAQEVDGSGTIALEDRFKHKEHEEAACRMAQQKVPQQYLLMRTSSSKKTWTD</sequence>
<proteinExistence type="predicted"/>
<evidence type="ECO:0000313" key="3">
    <source>
        <dbReference type="Proteomes" id="UP001162164"/>
    </source>
</evidence>
<feature type="region of interest" description="Disordered" evidence="1">
    <location>
        <begin position="1"/>
        <end position="38"/>
    </location>
</feature>